<accession>A0ABW3LI65</accession>
<proteinExistence type="predicted"/>
<organism evidence="1 2">
    <name type="scientific">Metaplanococcus flavidus</name>
    <dbReference type="NCBI Taxonomy" id="569883"/>
    <lineage>
        <taxon>Bacteria</taxon>
        <taxon>Bacillati</taxon>
        <taxon>Bacillota</taxon>
        <taxon>Bacilli</taxon>
        <taxon>Bacillales</taxon>
        <taxon>Caryophanaceae</taxon>
        <taxon>Metaplanococcus</taxon>
    </lineage>
</organism>
<evidence type="ECO:0008006" key="3">
    <source>
        <dbReference type="Google" id="ProtNLM"/>
    </source>
</evidence>
<keyword evidence="2" id="KW-1185">Reference proteome</keyword>
<sequence length="127" mass="13871">MNLKKLITLLIMVLILSGCVDGDRYNFSGSSENWDVVYVVDVRNWDEQNDTGTIKYIGEKQAPETLDYKIEFTAGSDSGTGKTLDNGVTQTGGGGCQGCAVIQKDEEIEVEITWNGQTENLILTTGK</sequence>
<name>A0ABW3LI65_9BACL</name>
<evidence type="ECO:0000313" key="2">
    <source>
        <dbReference type="Proteomes" id="UP001597109"/>
    </source>
</evidence>
<gene>
    <name evidence="1" type="ORF">ACFQ1X_15585</name>
</gene>
<dbReference type="Proteomes" id="UP001597109">
    <property type="component" value="Unassembled WGS sequence"/>
</dbReference>
<dbReference type="PROSITE" id="PS51257">
    <property type="entry name" value="PROKAR_LIPOPROTEIN"/>
    <property type="match status" value="1"/>
</dbReference>
<reference evidence="2" key="1">
    <citation type="journal article" date="2019" name="Int. J. Syst. Evol. Microbiol.">
        <title>The Global Catalogue of Microorganisms (GCM) 10K type strain sequencing project: providing services to taxonomists for standard genome sequencing and annotation.</title>
        <authorList>
            <consortium name="The Broad Institute Genomics Platform"/>
            <consortium name="The Broad Institute Genome Sequencing Center for Infectious Disease"/>
            <person name="Wu L."/>
            <person name="Ma J."/>
        </authorList>
    </citation>
    <scope>NUCLEOTIDE SEQUENCE [LARGE SCALE GENOMIC DNA]</scope>
    <source>
        <strain evidence="2">CCUG 56756</strain>
    </source>
</reference>
<comment type="caution">
    <text evidence="1">The sequence shown here is derived from an EMBL/GenBank/DDBJ whole genome shotgun (WGS) entry which is preliminary data.</text>
</comment>
<evidence type="ECO:0000313" key="1">
    <source>
        <dbReference type="EMBL" id="MFD1032852.1"/>
    </source>
</evidence>
<dbReference type="EMBL" id="JBHTKI010000042">
    <property type="protein sequence ID" value="MFD1032852.1"/>
    <property type="molecule type" value="Genomic_DNA"/>
</dbReference>
<protein>
    <recommendedName>
        <fullName evidence="3">Lipoprotein</fullName>
    </recommendedName>
</protein>
<dbReference type="RefSeq" id="WP_379083338.1">
    <property type="nucleotide sequence ID" value="NZ_JBHTKI010000042.1"/>
</dbReference>